<evidence type="ECO:0000256" key="4">
    <source>
        <dbReference type="SAM" id="MobiDB-lite"/>
    </source>
</evidence>
<dbReference type="InterPro" id="IPR052178">
    <property type="entry name" value="Sec_Metab_Biosynth_SDR"/>
</dbReference>
<dbReference type="PROSITE" id="PS00061">
    <property type="entry name" value="ADH_SHORT"/>
    <property type="match status" value="1"/>
</dbReference>
<dbReference type="InterPro" id="IPR002347">
    <property type="entry name" value="SDR_fam"/>
</dbReference>
<evidence type="ECO:0000313" key="6">
    <source>
        <dbReference type="Proteomes" id="UP001265746"/>
    </source>
</evidence>
<comment type="similarity">
    <text evidence="1">Belongs to the short-chain dehydrogenases/reductases (SDR) family.</text>
</comment>
<proteinExistence type="inferred from homology"/>
<dbReference type="PRINTS" id="PR00081">
    <property type="entry name" value="GDHRDH"/>
</dbReference>
<dbReference type="PANTHER" id="PTHR43618:SF18">
    <property type="entry name" value="SHORT CHAIN DEHYDROGENASE_REDUCTASE FAMILY (AFU_ORTHOLOGUE AFUA_5G12480)"/>
    <property type="match status" value="1"/>
</dbReference>
<feature type="region of interest" description="Disordered" evidence="4">
    <location>
        <begin position="220"/>
        <end position="239"/>
    </location>
</feature>
<dbReference type="Gene3D" id="3.40.50.720">
    <property type="entry name" value="NAD(P)-binding Rossmann-like Domain"/>
    <property type="match status" value="1"/>
</dbReference>
<accession>A0AAD9S406</accession>
<dbReference type="PANTHER" id="PTHR43618">
    <property type="entry name" value="7-ALPHA-HYDROXYSTEROID DEHYDROGENASE"/>
    <property type="match status" value="1"/>
</dbReference>
<dbReference type="GO" id="GO:0016491">
    <property type="term" value="F:oxidoreductase activity"/>
    <property type="evidence" value="ECO:0007669"/>
    <property type="project" value="UniProtKB-KW"/>
</dbReference>
<dbReference type="CDD" id="cd05233">
    <property type="entry name" value="SDR_c"/>
    <property type="match status" value="1"/>
</dbReference>
<comment type="caution">
    <text evidence="5">The sequence shown here is derived from an EMBL/GenBank/DDBJ whole genome shotgun (WGS) entry which is preliminary data.</text>
</comment>
<organism evidence="5 6">
    <name type="scientific">Phomopsis amygdali</name>
    <name type="common">Fusicoccum amygdali</name>
    <dbReference type="NCBI Taxonomy" id="1214568"/>
    <lineage>
        <taxon>Eukaryota</taxon>
        <taxon>Fungi</taxon>
        <taxon>Dikarya</taxon>
        <taxon>Ascomycota</taxon>
        <taxon>Pezizomycotina</taxon>
        <taxon>Sordariomycetes</taxon>
        <taxon>Sordariomycetidae</taxon>
        <taxon>Diaporthales</taxon>
        <taxon>Diaporthaceae</taxon>
        <taxon>Diaporthe</taxon>
    </lineage>
</organism>
<feature type="compositionally biased region" description="Basic and acidic residues" evidence="4">
    <location>
        <begin position="222"/>
        <end position="231"/>
    </location>
</feature>
<dbReference type="Proteomes" id="UP001265746">
    <property type="component" value="Unassembled WGS sequence"/>
</dbReference>
<dbReference type="SUPFAM" id="SSF51735">
    <property type="entry name" value="NAD(P)-binding Rossmann-fold domains"/>
    <property type="match status" value="1"/>
</dbReference>
<protein>
    <submittedName>
        <fullName evidence="5">Uncharacterized protein</fullName>
    </submittedName>
</protein>
<evidence type="ECO:0000313" key="5">
    <source>
        <dbReference type="EMBL" id="KAK2598601.1"/>
    </source>
</evidence>
<dbReference type="AlphaFoldDB" id="A0AAD9S406"/>
<sequence>MSPTPTPSLAAADLFNVNGLVAVVTGGATGIGLMIVKALEENGAKVYIIGRRKEVLDKVAKEEAKHGNIIPLQGDASSKPDLERIVAHITKETGFINLLVANAGVTGPITKPPTTTPLVDYQKALWDVDSAAFDQTFSINVGAVYFSIAAFLPLLTAGNEKGNVAQSSQTIITSSIGAYGRVPMAHYAYSASKAAVTHMARQLATAFTRHKLRFNVIAPGCEDPRHPDPHSRHSSRVYPSEMTEGIVKSSEQLTPEDYALKVSPLGRAGNIEDMAGCVLWLASKAGAWLSGNIVVTDGGKLGIVPSSY</sequence>
<name>A0AAD9S406_PHOAM</name>
<evidence type="ECO:0000256" key="1">
    <source>
        <dbReference type="ARBA" id="ARBA00006484"/>
    </source>
</evidence>
<reference evidence="5" key="1">
    <citation type="submission" date="2023-06" db="EMBL/GenBank/DDBJ databases">
        <authorList>
            <person name="Noh H."/>
        </authorList>
    </citation>
    <scope>NUCLEOTIDE SEQUENCE</scope>
    <source>
        <strain evidence="5">DUCC20226</strain>
    </source>
</reference>
<keyword evidence="2" id="KW-0521">NADP</keyword>
<keyword evidence="6" id="KW-1185">Reference proteome</keyword>
<dbReference type="Pfam" id="PF00106">
    <property type="entry name" value="adh_short"/>
    <property type="match status" value="1"/>
</dbReference>
<evidence type="ECO:0000256" key="3">
    <source>
        <dbReference type="ARBA" id="ARBA00023002"/>
    </source>
</evidence>
<gene>
    <name evidence="5" type="ORF">N8I77_011997</name>
</gene>
<dbReference type="InterPro" id="IPR020904">
    <property type="entry name" value="Sc_DH/Rdtase_CS"/>
</dbReference>
<keyword evidence="3" id="KW-0560">Oxidoreductase</keyword>
<dbReference type="InterPro" id="IPR036291">
    <property type="entry name" value="NAD(P)-bd_dom_sf"/>
</dbReference>
<dbReference type="EMBL" id="JAUJFL010000008">
    <property type="protein sequence ID" value="KAK2598601.1"/>
    <property type="molecule type" value="Genomic_DNA"/>
</dbReference>
<evidence type="ECO:0000256" key="2">
    <source>
        <dbReference type="ARBA" id="ARBA00022857"/>
    </source>
</evidence>